<feature type="domain" description="SHSP" evidence="3">
    <location>
        <begin position="28"/>
        <end position="142"/>
    </location>
</feature>
<dbReference type="STRING" id="1622118.Lupro_01830"/>
<dbReference type="CDD" id="cd06464">
    <property type="entry name" value="ACD_sHsps-like"/>
    <property type="match status" value="1"/>
</dbReference>
<protein>
    <recommendedName>
        <fullName evidence="3">SHSP domain-containing protein</fullName>
    </recommendedName>
</protein>
<gene>
    <name evidence="4" type="ORF">Lupro_01830</name>
</gene>
<dbReference type="Pfam" id="PF00011">
    <property type="entry name" value="HSP20"/>
    <property type="match status" value="1"/>
</dbReference>
<evidence type="ECO:0000256" key="2">
    <source>
        <dbReference type="RuleBase" id="RU003616"/>
    </source>
</evidence>
<dbReference type="KEGG" id="lut:Lupro_01830"/>
<dbReference type="RefSeq" id="WP_068205787.1">
    <property type="nucleotide sequence ID" value="NZ_CP013355.1"/>
</dbReference>
<evidence type="ECO:0000313" key="5">
    <source>
        <dbReference type="Proteomes" id="UP000059672"/>
    </source>
</evidence>
<sequence length="142" mass="16369">MLVKSNGIPVMPSIFDDFFRDWSLSNFSNTNTTLPAVNIKENDDEFKVEVAVPGMDKKDFKINLENNILTISSEKEIENEEKNDKYTRKEYSYQSFERSFNLPKNVVNSEKITASYKNGELIITVPKREEAKPVPAKLIEIK</sequence>
<proteinExistence type="inferred from homology"/>
<evidence type="ECO:0000313" key="4">
    <source>
        <dbReference type="EMBL" id="AMC10069.1"/>
    </source>
</evidence>
<dbReference type="PANTHER" id="PTHR11527">
    <property type="entry name" value="HEAT-SHOCK PROTEIN 20 FAMILY MEMBER"/>
    <property type="match status" value="1"/>
</dbReference>
<dbReference type="Proteomes" id="UP000059672">
    <property type="component" value="Chromosome"/>
</dbReference>
<dbReference type="EMBL" id="CP013355">
    <property type="protein sequence ID" value="AMC10069.1"/>
    <property type="molecule type" value="Genomic_DNA"/>
</dbReference>
<reference evidence="5" key="1">
    <citation type="submission" date="2015-12" db="EMBL/GenBank/DDBJ databases">
        <title>Complete genome sequence of Lutibacter profundus strain LP1.</title>
        <authorList>
            <person name="Wissuwa J."/>
            <person name="Le Moine Bauer S."/>
            <person name="Stokke R."/>
            <person name="Dahle H."/>
            <person name="Steen I.H."/>
        </authorList>
    </citation>
    <scope>NUCLEOTIDE SEQUENCE [LARGE SCALE GENOMIC DNA]</scope>
    <source>
        <strain evidence="5">LP1</strain>
    </source>
</reference>
<dbReference type="InterPro" id="IPR002068">
    <property type="entry name" value="A-crystallin/Hsp20_dom"/>
</dbReference>
<evidence type="ECO:0000256" key="1">
    <source>
        <dbReference type="PROSITE-ProRule" id="PRU00285"/>
    </source>
</evidence>
<dbReference type="InterPro" id="IPR031107">
    <property type="entry name" value="Small_HSP"/>
</dbReference>
<comment type="similarity">
    <text evidence="1 2">Belongs to the small heat shock protein (HSP20) family.</text>
</comment>
<keyword evidence="5" id="KW-1185">Reference proteome</keyword>
<reference evidence="4 5" key="2">
    <citation type="journal article" date="2016" name="Int. J. Syst. Evol. Microbiol.">
        <title>Lutibacter profundi sp. nov., isolated from a deep-sea hydrothermal system on the Arctic Mid-Ocean Ridge and emended description of the genus Lutibacter.</title>
        <authorList>
            <person name="Le Moine Bauer S."/>
            <person name="Roalkvam I."/>
            <person name="Steen I.H."/>
            <person name="Dahle H."/>
        </authorList>
    </citation>
    <scope>NUCLEOTIDE SEQUENCE [LARGE SCALE GENOMIC DNA]</scope>
    <source>
        <strain evidence="4 5">LP1</strain>
    </source>
</reference>
<dbReference type="OrthoDB" id="9814487at2"/>
<dbReference type="PROSITE" id="PS01031">
    <property type="entry name" value="SHSP"/>
    <property type="match status" value="1"/>
</dbReference>
<accession>A0A0X8G4U5</accession>
<dbReference type="AlphaFoldDB" id="A0A0X8G4U5"/>
<organism evidence="4 5">
    <name type="scientific">Lutibacter profundi</name>
    <dbReference type="NCBI Taxonomy" id="1622118"/>
    <lineage>
        <taxon>Bacteria</taxon>
        <taxon>Pseudomonadati</taxon>
        <taxon>Bacteroidota</taxon>
        <taxon>Flavobacteriia</taxon>
        <taxon>Flavobacteriales</taxon>
        <taxon>Flavobacteriaceae</taxon>
        <taxon>Lutibacter</taxon>
    </lineage>
</organism>
<name>A0A0X8G4U5_9FLAO</name>
<dbReference type="InterPro" id="IPR008978">
    <property type="entry name" value="HSP20-like_chaperone"/>
</dbReference>
<evidence type="ECO:0000259" key="3">
    <source>
        <dbReference type="PROSITE" id="PS01031"/>
    </source>
</evidence>
<dbReference type="SUPFAM" id="SSF49764">
    <property type="entry name" value="HSP20-like chaperones"/>
    <property type="match status" value="1"/>
</dbReference>
<dbReference type="Gene3D" id="2.60.40.790">
    <property type="match status" value="1"/>
</dbReference>